<dbReference type="KEGG" id="rdi:CMV14_17795"/>
<dbReference type="InterPro" id="IPR004358">
    <property type="entry name" value="Sig_transdc_His_kin-like_C"/>
</dbReference>
<dbReference type="InterPro" id="IPR003661">
    <property type="entry name" value="HisK_dim/P_dom"/>
</dbReference>
<keyword evidence="3 4" id="KW-0597">Phosphoprotein</keyword>
<comment type="caution">
    <text evidence="9">The sequence shown here is derived from an EMBL/GenBank/DDBJ whole genome shotgun (WGS) entry which is preliminary data.</text>
</comment>
<feature type="transmembrane region" description="Helical" evidence="6">
    <location>
        <begin position="152"/>
        <end position="172"/>
    </location>
</feature>
<dbReference type="SMART" id="SM00387">
    <property type="entry name" value="HATPase_c"/>
    <property type="match status" value="1"/>
</dbReference>
<keyword evidence="6" id="KW-0472">Membrane</keyword>
<evidence type="ECO:0000313" key="10">
    <source>
        <dbReference type="Proteomes" id="UP000218934"/>
    </source>
</evidence>
<evidence type="ECO:0000256" key="1">
    <source>
        <dbReference type="ARBA" id="ARBA00000085"/>
    </source>
</evidence>
<dbReference type="PRINTS" id="PR00344">
    <property type="entry name" value="BCTRLSENSOR"/>
</dbReference>
<dbReference type="Gene3D" id="3.30.565.10">
    <property type="entry name" value="Histidine kinase-like ATPase, C-terminal domain"/>
    <property type="match status" value="1"/>
</dbReference>
<dbReference type="EMBL" id="NWUF01000005">
    <property type="protein sequence ID" value="PCE43147.1"/>
    <property type="molecule type" value="Genomic_DNA"/>
</dbReference>
<dbReference type="SMART" id="SM00388">
    <property type="entry name" value="HisKA"/>
    <property type="match status" value="1"/>
</dbReference>
<evidence type="ECO:0000259" key="7">
    <source>
        <dbReference type="PROSITE" id="PS50109"/>
    </source>
</evidence>
<feature type="domain" description="Histidine kinase" evidence="7">
    <location>
        <begin position="219"/>
        <end position="433"/>
    </location>
</feature>
<feature type="modified residue" description="4-aspartylphosphate" evidence="4">
    <location>
        <position position="504"/>
    </location>
</feature>
<keyword evidence="6" id="KW-1133">Transmembrane helix</keyword>
<keyword evidence="9" id="KW-0418">Kinase</keyword>
<keyword evidence="5" id="KW-0175">Coiled coil</keyword>
<reference evidence="9 10" key="1">
    <citation type="submission" date="2017-09" db="EMBL/GenBank/DDBJ databases">
        <title>The Catabolism of 3,6-Dichlorosalicylic acid is Initiated by the Cytochrome P450 Monooxygenase DsmABC in Rhizorhabdus dicambivorans Ndbn-20.</title>
        <authorList>
            <person name="Na L."/>
        </authorList>
    </citation>
    <scope>NUCLEOTIDE SEQUENCE [LARGE SCALE GENOMIC DNA]</scope>
    <source>
        <strain evidence="9 10">Ndbn-20m</strain>
    </source>
</reference>
<dbReference type="PANTHER" id="PTHR43065:SF49">
    <property type="entry name" value="HISTIDINE KINASE"/>
    <property type="match status" value="1"/>
</dbReference>
<dbReference type="EC" id="2.7.13.3" evidence="2"/>
<feature type="domain" description="Response regulatory" evidence="8">
    <location>
        <begin position="454"/>
        <end position="566"/>
    </location>
</feature>
<dbReference type="PROSITE" id="PS50109">
    <property type="entry name" value="HIS_KIN"/>
    <property type="match status" value="1"/>
</dbReference>
<accession>A0A2A4G0C3</accession>
<dbReference type="Pfam" id="PF00072">
    <property type="entry name" value="Response_reg"/>
    <property type="match status" value="1"/>
</dbReference>
<dbReference type="AlphaFoldDB" id="A0A2A4G0C3"/>
<dbReference type="InterPro" id="IPR005467">
    <property type="entry name" value="His_kinase_dom"/>
</dbReference>
<dbReference type="PANTHER" id="PTHR43065">
    <property type="entry name" value="SENSOR HISTIDINE KINASE"/>
    <property type="match status" value="1"/>
</dbReference>
<keyword evidence="9" id="KW-0808">Transferase</keyword>
<keyword evidence="6" id="KW-0812">Transmembrane</keyword>
<evidence type="ECO:0000256" key="2">
    <source>
        <dbReference type="ARBA" id="ARBA00012438"/>
    </source>
</evidence>
<dbReference type="SMART" id="SM00448">
    <property type="entry name" value="REC"/>
    <property type="match status" value="1"/>
</dbReference>
<dbReference type="InterPro" id="IPR003594">
    <property type="entry name" value="HATPase_dom"/>
</dbReference>
<dbReference type="SUPFAM" id="SSF55874">
    <property type="entry name" value="ATPase domain of HSP90 chaperone/DNA topoisomerase II/histidine kinase"/>
    <property type="match status" value="1"/>
</dbReference>
<evidence type="ECO:0000313" key="9">
    <source>
        <dbReference type="EMBL" id="PCE43147.1"/>
    </source>
</evidence>
<dbReference type="Proteomes" id="UP000218934">
    <property type="component" value="Unassembled WGS sequence"/>
</dbReference>
<dbReference type="GO" id="GO:0000155">
    <property type="term" value="F:phosphorelay sensor kinase activity"/>
    <property type="evidence" value="ECO:0007669"/>
    <property type="project" value="InterPro"/>
</dbReference>
<evidence type="ECO:0000259" key="8">
    <source>
        <dbReference type="PROSITE" id="PS50110"/>
    </source>
</evidence>
<evidence type="ECO:0000256" key="4">
    <source>
        <dbReference type="PROSITE-ProRule" id="PRU00169"/>
    </source>
</evidence>
<feature type="transmembrane region" description="Helical" evidence="6">
    <location>
        <begin position="12"/>
        <end position="32"/>
    </location>
</feature>
<dbReference type="Gene3D" id="3.40.50.2300">
    <property type="match status" value="1"/>
</dbReference>
<organism evidence="9 10">
    <name type="scientific">Rhizorhabdus dicambivorans</name>
    <dbReference type="NCBI Taxonomy" id="1850238"/>
    <lineage>
        <taxon>Bacteria</taxon>
        <taxon>Pseudomonadati</taxon>
        <taxon>Pseudomonadota</taxon>
        <taxon>Alphaproteobacteria</taxon>
        <taxon>Sphingomonadales</taxon>
        <taxon>Sphingomonadaceae</taxon>
        <taxon>Rhizorhabdus</taxon>
    </lineage>
</organism>
<gene>
    <name evidence="9" type="ORF">COO09_07580</name>
</gene>
<name>A0A2A4G0C3_9SPHN</name>
<keyword evidence="10" id="KW-1185">Reference proteome</keyword>
<protein>
    <recommendedName>
        <fullName evidence="2">histidine kinase</fullName>
        <ecNumber evidence="2">2.7.13.3</ecNumber>
    </recommendedName>
</protein>
<dbReference type="InterPro" id="IPR033417">
    <property type="entry name" value="CHASE8"/>
</dbReference>
<dbReference type="PROSITE" id="PS50110">
    <property type="entry name" value="RESPONSE_REGULATORY"/>
    <property type="match status" value="1"/>
</dbReference>
<dbReference type="Pfam" id="PF17152">
    <property type="entry name" value="CHASE8"/>
    <property type="match status" value="1"/>
</dbReference>
<dbReference type="Pfam" id="PF00512">
    <property type="entry name" value="HisKA"/>
    <property type="match status" value="1"/>
</dbReference>
<evidence type="ECO:0000256" key="5">
    <source>
        <dbReference type="SAM" id="Coils"/>
    </source>
</evidence>
<dbReference type="InterPro" id="IPR001789">
    <property type="entry name" value="Sig_transdc_resp-reg_receiver"/>
</dbReference>
<dbReference type="InterPro" id="IPR036890">
    <property type="entry name" value="HATPase_C_sf"/>
</dbReference>
<dbReference type="Pfam" id="PF02518">
    <property type="entry name" value="HATPase_c"/>
    <property type="match status" value="1"/>
</dbReference>
<dbReference type="CDD" id="cd00082">
    <property type="entry name" value="HisKA"/>
    <property type="match status" value="1"/>
</dbReference>
<evidence type="ECO:0000256" key="3">
    <source>
        <dbReference type="ARBA" id="ARBA00022553"/>
    </source>
</evidence>
<dbReference type="InterPro" id="IPR036097">
    <property type="entry name" value="HisK_dim/P_sf"/>
</dbReference>
<dbReference type="SUPFAM" id="SSF52172">
    <property type="entry name" value="CheY-like"/>
    <property type="match status" value="1"/>
</dbReference>
<proteinExistence type="predicted"/>
<dbReference type="Gene3D" id="1.10.287.130">
    <property type="match status" value="1"/>
</dbReference>
<dbReference type="SUPFAM" id="SSF47384">
    <property type="entry name" value="Homodimeric domain of signal transducing histidine kinase"/>
    <property type="match status" value="1"/>
</dbReference>
<feature type="coiled-coil region" evidence="5">
    <location>
        <begin position="176"/>
        <end position="210"/>
    </location>
</feature>
<dbReference type="InterPro" id="IPR011006">
    <property type="entry name" value="CheY-like_superfamily"/>
</dbReference>
<sequence>MKLMAALPRPRAAMFVPLAVLLLLSAGLWIIFQNERSYRAEQQHATEVQADILAASVTAALDFGDPAAAQESVDALRVSPQILAAGVYDVKGVQFAGYARGRTPLPARFAEIGKAKVAPFQAIAPVMRSGTRIGTVYLGGAIEPLSRRLARYAMIVLLVGMTSLVLAVLGSGQAALRKVNQTLAEANSELQFQMEERIRTEEQLREAQKMQALGKLTGGVAHDFNNLLAVIHGSAEMLQRPNLTEERLKRFSQAIIDASMQGSLLTGQLLAFARRQPLKPELIDLNQSILKMLVMLQPTLGPRIELSTHLEQGLPSVEVDPGQFEAALLNIIVNARDAMPEGGKVTIRTRSAGAAPTGDGSVTVTIEDNGSGIAPDKLAHVFEPFFTTKPVGKGTGLGLSQVHGFAAQSGGEARIESRLGRGTILTMQLPASSYEPSAADPTPAVAAASEISGRVLLVEDNEEVGNLAETLLGELGHAVLRARSGSEALDIADKGTAFDLVFSDVAMPGMDGLELAGALKQRRPSLPIILTTGYSEHISVAGTRGFPLVRKPYHLKALADAVDQALATARA</sequence>
<comment type="catalytic activity">
    <reaction evidence="1">
        <text>ATP + protein L-histidine = ADP + protein N-phospho-L-histidine.</text>
        <dbReference type="EC" id="2.7.13.3"/>
    </reaction>
</comment>
<evidence type="ECO:0000256" key="6">
    <source>
        <dbReference type="SAM" id="Phobius"/>
    </source>
</evidence>